<dbReference type="InterPro" id="IPR029062">
    <property type="entry name" value="Class_I_gatase-like"/>
</dbReference>
<evidence type="ECO:0000256" key="2">
    <source>
        <dbReference type="ARBA" id="ARBA00005988"/>
    </source>
</evidence>
<keyword evidence="3" id="KW-0645">Protease</keyword>
<keyword evidence="4" id="KW-0378">Hydrolase</keyword>
<dbReference type="PANTHER" id="PTHR11705">
    <property type="entry name" value="PROTEASE FAMILY M14 CARBOXYPEPTIDASE A,B"/>
    <property type="match status" value="1"/>
</dbReference>
<dbReference type="PROSITE" id="PS52035">
    <property type="entry name" value="PEPTIDASE_M14"/>
    <property type="match status" value="1"/>
</dbReference>
<evidence type="ECO:0000259" key="9">
    <source>
        <dbReference type="PROSITE" id="PS52035"/>
    </source>
</evidence>
<feature type="signal peptide" evidence="8">
    <location>
        <begin position="1"/>
        <end position="19"/>
    </location>
</feature>
<dbReference type="SUPFAM" id="SSF53187">
    <property type="entry name" value="Zn-dependent exopeptidases"/>
    <property type="match status" value="1"/>
</dbReference>
<keyword evidence="11" id="KW-1185">Reference proteome</keyword>
<keyword evidence="8" id="KW-0732">Signal</keyword>
<reference evidence="10 11" key="1">
    <citation type="submission" date="2018-08" db="EMBL/GenBank/DDBJ databases">
        <title>Wenzhouxiangella salilacus sp. nov., a novel bacterium isolated from a saline lake in Xinjiang Province, China.</title>
        <authorList>
            <person name="Han S."/>
        </authorList>
    </citation>
    <scope>NUCLEOTIDE SEQUENCE [LARGE SCALE GENOMIC DNA]</scope>
    <source>
        <strain evidence="10 11">XDB06</strain>
    </source>
</reference>
<evidence type="ECO:0000256" key="8">
    <source>
        <dbReference type="SAM" id="SignalP"/>
    </source>
</evidence>
<feature type="active site" description="Proton donor/acceptor" evidence="7">
    <location>
        <position position="316"/>
    </location>
</feature>
<gene>
    <name evidence="10" type="ORF">DZC52_09035</name>
</gene>
<dbReference type="GO" id="GO:0006508">
    <property type="term" value="P:proteolysis"/>
    <property type="evidence" value="ECO:0007669"/>
    <property type="project" value="UniProtKB-KW"/>
</dbReference>
<sequence>MTKKLLIPFLFVLPLPALAAPGLPDELAVDESVPTPFEVLGFEPGERHPRHDQIVTYLRELAESSDRVVLEEIGRSHGGRPQLLLTFASPERLAGIDEIRSGRREAARQGEGPPVIWMGYSVHGNEASGASAALVMAWYLAAGQDERVTRWLDEMVLVMEPAINPDGIDRFAHWVNMHRGNHPSADPDDREHAEGWPDGRTNYYWFDLNRDWLPVVHPVSQNRLRHYHQWRPHVITDHHEMGRNSTFFFQPGIPERANPLIFDANQELTGAIAEFHGRALDAAGEPFYARESFDDFYIGKGSTYPDVTGGIGILFEQGSSRGAVQESDYGLKRFEETVANQVRTSISTLDGALAHADDLVAYQRDFFENLRERAGDWDQAGWLLGDGGDPARAHALIGMLLNHDVLVHPVDETVEIGDQSYAAGSAWAIPADQDAYLLLKSVFEAVTEMDVETFYDVSAWPMAEAHDLPLTTVRRLPSVGDGLTEAPVREPAAVQADALAWIVPWNQYRADALLADLLDAGYRVQVATEPMTARTPDGERAFGRGSLVIHSGIQPDRLDPVGPMLAELSGQHGVDVIAAGQGMAVDGVDLGSPSVPVLEPVSAAVLTGHGVSAYAAGAVWHWFDTRLAQPVAQLDAARLRGGDLEEHTHLIVPPGRYGSFDDSVKSAIVDFVEGGGTLVAFGGAARAAESLDLGWDLVEESEEEEAAGPERKAYGDYRQDYAREMIGGTALRVDLDRTHPLAWGYADDNLVLFRQGAHRLRPVDNAYAQVGVYADDPLAAGYLSATNREELSGTPAISVSRHGSGRVVRIADEPLFRGYWRGGEKLFANALFFSQLVSATRLPYEE</sequence>
<dbReference type="OrthoDB" id="9758209at2"/>
<evidence type="ECO:0000256" key="7">
    <source>
        <dbReference type="PROSITE-ProRule" id="PRU01379"/>
    </source>
</evidence>
<dbReference type="SUPFAM" id="SSF52317">
    <property type="entry name" value="Class I glutamine amidotransferase-like"/>
    <property type="match status" value="1"/>
</dbReference>
<evidence type="ECO:0000313" key="10">
    <source>
        <dbReference type="EMBL" id="RFF30213.1"/>
    </source>
</evidence>
<dbReference type="GO" id="GO:0005615">
    <property type="term" value="C:extracellular space"/>
    <property type="evidence" value="ECO:0007669"/>
    <property type="project" value="TreeGrafter"/>
</dbReference>
<dbReference type="Proteomes" id="UP000260351">
    <property type="component" value="Unassembled WGS sequence"/>
</dbReference>
<proteinExistence type="inferred from homology"/>
<evidence type="ECO:0000256" key="4">
    <source>
        <dbReference type="ARBA" id="ARBA00022801"/>
    </source>
</evidence>
<protein>
    <submittedName>
        <fullName evidence="10">Zinc carboxypeptidase</fullName>
    </submittedName>
</protein>
<dbReference type="InterPro" id="IPR000834">
    <property type="entry name" value="Peptidase_M14"/>
</dbReference>
<dbReference type="Gene3D" id="3.40.50.880">
    <property type="match status" value="1"/>
</dbReference>
<evidence type="ECO:0000313" key="11">
    <source>
        <dbReference type="Proteomes" id="UP000260351"/>
    </source>
</evidence>
<keyword evidence="6" id="KW-0482">Metalloprotease</keyword>
<dbReference type="Pfam" id="PF00246">
    <property type="entry name" value="Peptidase_M14"/>
    <property type="match status" value="1"/>
</dbReference>
<comment type="cofactor">
    <cofactor evidence="1">
        <name>Zn(2+)</name>
        <dbReference type="ChEBI" id="CHEBI:29105"/>
    </cofactor>
</comment>
<dbReference type="EMBL" id="QUZK01000037">
    <property type="protein sequence ID" value="RFF30213.1"/>
    <property type="molecule type" value="Genomic_DNA"/>
</dbReference>
<dbReference type="RefSeq" id="WP_116650814.1">
    <property type="nucleotide sequence ID" value="NZ_QUZK01000037.1"/>
</dbReference>
<dbReference type="AlphaFoldDB" id="A0A3E1K825"/>
<evidence type="ECO:0000256" key="3">
    <source>
        <dbReference type="ARBA" id="ARBA00022670"/>
    </source>
</evidence>
<feature type="chain" id="PRO_5017823821" evidence="8">
    <location>
        <begin position="20"/>
        <end position="846"/>
    </location>
</feature>
<evidence type="ECO:0000256" key="5">
    <source>
        <dbReference type="ARBA" id="ARBA00022833"/>
    </source>
</evidence>
<dbReference type="GO" id="GO:0004181">
    <property type="term" value="F:metallocarboxypeptidase activity"/>
    <property type="evidence" value="ECO:0007669"/>
    <property type="project" value="InterPro"/>
</dbReference>
<comment type="similarity">
    <text evidence="2 7">Belongs to the peptidase M14 family.</text>
</comment>
<evidence type="ECO:0000256" key="6">
    <source>
        <dbReference type="ARBA" id="ARBA00023049"/>
    </source>
</evidence>
<feature type="domain" description="Peptidase M14" evidence="9">
    <location>
        <begin position="47"/>
        <end position="338"/>
    </location>
</feature>
<evidence type="ECO:0000256" key="1">
    <source>
        <dbReference type="ARBA" id="ARBA00001947"/>
    </source>
</evidence>
<name>A0A3E1K825_9GAMM</name>
<comment type="caution">
    <text evidence="10">The sequence shown here is derived from an EMBL/GenBank/DDBJ whole genome shotgun (WGS) entry which is preliminary data.</text>
</comment>
<dbReference type="Gene3D" id="3.40.630.10">
    <property type="entry name" value="Zn peptidases"/>
    <property type="match status" value="1"/>
</dbReference>
<accession>A0A3E1K825</accession>
<keyword evidence="5" id="KW-0862">Zinc</keyword>
<dbReference type="SMART" id="SM00631">
    <property type="entry name" value="Zn_pept"/>
    <property type="match status" value="1"/>
</dbReference>
<organism evidence="10 11">
    <name type="scientific">Wenzhouxiangella sediminis</name>
    <dbReference type="NCBI Taxonomy" id="1792836"/>
    <lineage>
        <taxon>Bacteria</taxon>
        <taxon>Pseudomonadati</taxon>
        <taxon>Pseudomonadota</taxon>
        <taxon>Gammaproteobacteria</taxon>
        <taxon>Chromatiales</taxon>
        <taxon>Wenzhouxiangellaceae</taxon>
        <taxon>Wenzhouxiangella</taxon>
    </lineage>
</organism>
<dbReference type="GO" id="GO:0008270">
    <property type="term" value="F:zinc ion binding"/>
    <property type="evidence" value="ECO:0007669"/>
    <property type="project" value="InterPro"/>
</dbReference>
<keyword evidence="10" id="KW-0121">Carboxypeptidase</keyword>
<dbReference type="PANTHER" id="PTHR11705:SF143">
    <property type="entry name" value="SLL0236 PROTEIN"/>
    <property type="match status" value="1"/>
</dbReference>